<comment type="caution">
    <text evidence="7">The sequence shown here is derived from an EMBL/GenBank/DDBJ whole genome shotgun (WGS) entry which is preliminary data.</text>
</comment>
<evidence type="ECO:0000256" key="2">
    <source>
        <dbReference type="ARBA" id="ARBA00012534"/>
    </source>
</evidence>
<evidence type="ECO:0000256" key="4">
    <source>
        <dbReference type="ARBA" id="ARBA00022679"/>
    </source>
</evidence>
<dbReference type="GO" id="GO:0032259">
    <property type="term" value="P:methylation"/>
    <property type="evidence" value="ECO:0007669"/>
    <property type="project" value="UniProtKB-KW"/>
</dbReference>
<keyword evidence="4" id="KW-0808">Transferase</keyword>
<dbReference type="InterPro" id="IPR029063">
    <property type="entry name" value="SAM-dependent_MTases_sf"/>
</dbReference>
<dbReference type="PROSITE" id="PS50123">
    <property type="entry name" value="CHER"/>
    <property type="match status" value="1"/>
</dbReference>
<dbReference type="PANTHER" id="PTHR24422:SF21">
    <property type="entry name" value="CHEMOTAXIS PROTEIN METHYLTRANSFERASE 1"/>
    <property type="match status" value="1"/>
</dbReference>
<evidence type="ECO:0000256" key="1">
    <source>
        <dbReference type="ARBA" id="ARBA00001541"/>
    </source>
</evidence>
<evidence type="ECO:0000259" key="6">
    <source>
        <dbReference type="PROSITE" id="PS50123"/>
    </source>
</evidence>
<name>A0ABW1EJ09_9BACT</name>
<keyword evidence="5" id="KW-0949">S-adenosyl-L-methionine</keyword>
<evidence type="ECO:0000313" key="7">
    <source>
        <dbReference type="EMBL" id="MFC5863762.1"/>
    </source>
</evidence>
<dbReference type="Gene3D" id="3.40.50.150">
    <property type="entry name" value="Vaccinia Virus protein VP39"/>
    <property type="match status" value="1"/>
</dbReference>
<dbReference type="InterPro" id="IPR022641">
    <property type="entry name" value="CheR_N"/>
</dbReference>
<dbReference type="RefSeq" id="WP_263342467.1">
    <property type="nucleotide sequence ID" value="NZ_JAGSYH010000012.1"/>
</dbReference>
<proteinExistence type="predicted"/>
<keyword evidence="3 7" id="KW-0489">Methyltransferase</keyword>
<keyword evidence="8" id="KW-1185">Reference proteome</keyword>
<protein>
    <recommendedName>
        <fullName evidence="2">protein-glutamate O-methyltransferase</fullName>
        <ecNumber evidence="2">2.1.1.80</ecNumber>
    </recommendedName>
</protein>
<sequence length="296" mass="33624">MSSSVFTRPFIPGAAPSVTATAPASHLDLSFLRQIVYEQTQNVLDPSRDYLFETRLSKLLRSQGITGLADLVASLQMRRNPSMERAIAEAMTINETSFFRDIRPFELLRKELLPPLIEARRHARSLRIWSAACSTGQEAYSLAMLLLEHFPSVSTRNIVIEGTDISSEVVQRASFGTYHRIEMNRGLPARNIVRFFTHEGEDWTVKPEIRRLCNFREANLCASTLPFSEPFDIIFLRNVMLYFSQETRRRLLSNVHRLLAPQGALFLGSSEQPADPAIWTANLSGGTCYYRPRRLA</sequence>
<dbReference type="Pfam" id="PF03705">
    <property type="entry name" value="CheR_N"/>
    <property type="match status" value="1"/>
</dbReference>
<dbReference type="CDD" id="cd02440">
    <property type="entry name" value="AdoMet_MTases"/>
    <property type="match status" value="1"/>
</dbReference>
<dbReference type="SUPFAM" id="SSF53335">
    <property type="entry name" value="S-adenosyl-L-methionine-dependent methyltransferases"/>
    <property type="match status" value="1"/>
</dbReference>
<organism evidence="7 8">
    <name type="scientific">Acidicapsa dinghuensis</name>
    <dbReference type="NCBI Taxonomy" id="2218256"/>
    <lineage>
        <taxon>Bacteria</taxon>
        <taxon>Pseudomonadati</taxon>
        <taxon>Acidobacteriota</taxon>
        <taxon>Terriglobia</taxon>
        <taxon>Terriglobales</taxon>
        <taxon>Acidobacteriaceae</taxon>
        <taxon>Acidicapsa</taxon>
    </lineage>
</organism>
<evidence type="ECO:0000256" key="3">
    <source>
        <dbReference type="ARBA" id="ARBA00022603"/>
    </source>
</evidence>
<dbReference type="InterPro" id="IPR022642">
    <property type="entry name" value="CheR_C"/>
</dbReference>
<dbReference type="GO" id="GO:0008168">
    <property type="term" value="F:methyltransferase activity"/>
    <property type="evidence" value="ECO:0007669"/>
    <property type="project" value="UniProtKB-KW"/>
</dbReference>
<dbReference type="InterPro" id="IPR036804">
    <property type="entry name" value="CheR_N_sf"/>
</dbReference>
<dbReference type="PANTHER" id="PTHR24422">
    <property type="entry name" value="CHEMOTAXIS PROTEIN METHYLTRANSFERASE"/>
    <property type="match status" value="1"/>
</dbReference>
<evidence type="ECO:0000256" key="5">
    <source>
        <dbReference type="ARBA" id="ARBA00022691"/>
    </source>
</evidence>
<comment type="catalytic activity">
    <reaction evidence="1">
        <text>L-glutamyl-[protein] + S-adenosyl-L-methionine = [protein]-L-glutamate 5-O-methyl ester + S-adenosyl-L-homocysteine</text>
        <dbReference type="Rhea" id="RHEA:24452"/>
        <dbReference type="Rhea" id="RHEA-COMP:10208"/>
        <dbReference type="Rhea" id="RHEA-COMP:10311"/>
        <dbReference type="ChEBI" id="CHEBI:29973"/>
        <dbReference type="ChEBI" id="CHEBI:57856"/>
        <dbReference type="ChEBI" id="CHEBI:59789"/>
        <dbReference type="ChEBI" id="CHEBI:82795"/>
        <dbReference type="EC" id="2.1.1.80"/>
    </reaction>
</comment>
<dbReference type="InterPro" id="IPR050903">
    <property type="entry name" value="Bact_Chemotaxis_MeTrfase"/>
</dbReference>
<dbReference type="Pfam" id="PF01739">
    <property type="entry name" value="CheR"/>
    <property type="match status" value="1"/>
</dbReference>
<dbReference type="EMBL" id="JBHSPH010000006">
    <property type="protein sequence ID" value="MFC5863762.1"/>
    <property type="molecule type" value="Genomic_DNA"/>
</dbReference>
<reference evidence="8" key="1">
    <citation type="journal article" date="2019" name="Int. J. Syst. Evol. Microbiol.">
        <title>The Global Catalogue of Microorganisms (GCM) 10K type strain sequencing project: providing services to taxonomists for standard genome sequencing and annotation.</title>
        <authorList>
            <consortium name="The Broad Institute Genomics Platform"/>
            <consortium name="The Broad Institute Genome Sequencing Center for Infectious Disease"/>
            <person name="Wu L."/>
            <person name="Ma J."/>
        </authorList>
    </citation>
    <scope>NUCLEOTIDE SEQUENCE [LARGE SCALE GENOMIC DNA]</scope>
    <source>
        <strain evidence="8">JCM 4087</strain>
    </source>
</reference>
<dbReference type="SUPFAM" id="SSF47757">
    <property type="entry name" value="Chemotaxis receptor methyltransferase CheR, N-terminal domain"/>
    <property type="match status" value="1"/>
</dbReference>
<dbReference type="SMART" id="SM00138">
    <property type="entry name" value="MeTrc"/>
    <property type="match status" value="1"/>
</dbReference>
<dbReference type="InterPro" id="IPR000780">
    <property type="entry name" value="CheR_MeTrfase"/>
</dbReference>
<evidence type="ECO:0000313" key="8">
    <source>
        <dbReference type="Proteomes" id="UP001596091"/>
    </source>
</evidence>
<gene>
    <name evidence="7" type="ORF">ACFPT7_15750</name>
</gene>
<feature type="domain" description="CheR-type methyltransferase" evidence="6">
    <location>
        <begin position="17"/>
        <end position="271"/>
    </location>
</feature>
<dbReference type="EC" id="2.1.1.80" evidence="2"/>
<dbReference type="Proteomes" id="UP001596091">
    <property type="component" value="Unassembled WGS sequence"/>
</dbReference>
<dbReference type="PRINTS" id="PR00996">
    <property type="entry name" value="CHERMTFRASE"/>
</dbReference>
<accession>A0ABW1EJ09</accession>
<dbReference type="Gene3D" id="1.10.155.10">
    <property type="entry name" value="Chemotaxis receptor methyltransferase CheR, N-terminal domain"/>
    <property type="match status" value="1"/>
</dbReference>